<comment type="similarity">
    <text evidence="5">Belongs to the D-isomer specific 2-hydroxyacid dehydrogenase family. GhrB subfamily.</text>
</comment>
<comment type="catalytic activity">
    <reaction evidence="2">
        <text>(R)-glycerate + NAD(+) = 3-hydroxypyruvate + NADH + H(+)</text>
        <dbReference type="Rhea" id="RHEA:17905"/>
        <dbReference type="ChEBI" id="CHEBI:15378"/>
        <dbReference type="ChEBI" id="CHEBI:16659"/>
        <dbReference type="ChEBI" id="CHEBI:17180"/>
        <dbReference type="ChEBI" id="CHEBI:57540"/>
        <dbReference type="ChEBI" id="CHEBI:57945"/>
        <dbReference type="EC" id="1.1.1.81"/>
    </reaction>
</comment>
<evidence type="ECO:0000256" key="3">
    <source>
        <dbReference type="ARBA" id="ARBA00052239"/>
    </source>
</evidence>
<dbReference type="Pfam" id="PF02826">
    <property type="entry name" value="2-Hacid_dh_C"/>
    <property type="match status" value="1"/>
</dbReference>
<reference evidence="12 13" key="1">
    <citation type="submission" date="2016-12" db="EMBL/GenBank/DDBJ databases">
        <title>Domibacillus sp. SAOS 44 whole genome sequencing.</title>
        <authorList>
            <person name="Verma A."/>
            <person name="Krishnamurthi S."/>
        </authorList>
    </citation>
    <scope>NUCLEOTIDE SEQUENCE [LARGE SCALE GENOMIC DNA]</scope>
    <source>
        <strain evidence="12 13">SAOS 44</strain>
    </source>
</reference>
<evidence type="ECO:0000256" key="4">
    <source>
        <dbReference type="ARBA" id="ARBA00052769"/>
    </source>
</evidence>
<dbReference type="PANTHER" id="PTHR10996:SF283">
    <property type="entry name" value="GLYOXYLATE_HYDROXYPYRUVATE REDUCTASE B"/>
    <property type="match status" value="1"/>
</dbReference>
<evidence type="ECO:0000256" key="5">
    <source>
        <dbReference type="ARBA" id="ARBA00061278"/>
    </source>
</evidence>
<evidence type="ECO:0000256" key="9">
    <source>
        <dbReference type="RuleBase" id="RU003719"/>
    </source>
</evidence>
<dbReference type="InterPro" id="IPR036291">
    <property type="entry name" value="NAD(P)-bd_dom_sf"/>
</dbReference>
<comment type="catalytic activity">
    <reaction evidence="4">
        <text>glycolate + NADP(+) = glyoxylate + NADPH + H(+)</text>
        <dbReference type="Rhea" id="RHEA:10992"/>
        <dbReference type="ChEBI" id="CHEBI:15378"/>
        <dbReference type="ChEBI" id="CHEBI:29805"/>
        <dbReference type="ChEBI" id="CHEBI:36655"/>
        <dbReference type="ChEBI" id="CHEBI:57783"/>
        <dbReference type="ChEBI" id="CHEBI:58349"/>
        <dbReference type="EC" id="1.1.1.79"/>
    </reaction>
</comment>
<gene>
    <name evidence="12" type="ORF">BLL40_04060</name>
</gene>
<evidence type="ECO:0000256" key="7">
    <source>
        <dbReference type="ARBA" id="ARBA00066674"/>
    </source>
</evidence>
<accession>A0A1Q5P5X0</accession>
<dbReference type="Pfam" id="PF00389">
    <property type="entry name" value="2-Hacid_dh"/>
    <property type="match status" value="1"/>
</dbReference>
<protein>
    <recommendedName>
        <fullName evidence="8">Glyoxylate/hydroxypyruvate reductase B</fullName>
        <ecNumber evidence="6">1.1.1.79</ecNumber>
        <ecNumber evidence="7">1.1.1.81</ecNumber>
    </recommendedName>
</protein>
<dbReference type="PANTHER" id="PTHR10996">
    <property type="entry name" value="2-HYDROXYACID DEHYDROGENASE-RELATED"/>
    <property type="match status" value="1"/>
</dbReference>
<dbReference type="CDD" id="cd05301">
    <property type="entry name" value="GDH"/>
    <property type="match status" value="1"/>
</dbReference>
<dbReference type="SUPFAM" id="SSF52283">
    <property type="entry name" value="Formate/glycerate dehydrogenase catalytic domain-like"/>
    <property type="match status" value="1"/>
</dbReference>
<dbReference type="GO" id="GO:0005829">
    <property type="term" value="C:cytosol"/>
    <property type="evidence" value="ECO:0007669"/>
    <property type="project" value="TreeGrafter"/>
</dbReference>
<dbReference type="FunFam" id="3.40.50.720:FF:000026">
    <property type="entry name" value="Glyoxylate/hydroxypyruvate reductase B"/>
    <property type="match status" value="1"/>
</dbReference>
<evidence type="ECO:0000259" key="10">
    <source>
        <dbReference type="Pfam" id="PF00389"/>
    </source>
</evidence>
<evidence type="ECO:0000313" key="12">
    <source>
        <dbReference type="EMBL" id="OKL37492.1"/>
    </source>
</evidence>
<feature type="domain" description="D-isomer specific 2-hydroxyacid dehydrogenase catalytic" evidence="10">
    <location>
        <begin position="12"/>
        <end position="320"/>
    </location>
</feature>
<evidence type="ECO:0000256" key="2">
    <source>
        <dbReference type="ARBA" id="ARBA00051801"/>
    </source>
</evidence>
<dbReference type="AlphaFoldDB" id="A0A1Q5P5X0"/>
<evidence type="ECO:0000256" key="6">
    <source>
        <dbReference type="ARBA" id="ARBA00066661"/>
    </source>
</evidence>
<name>A0A1Q5P5X0_9BACI</name>
<dbReference type="GO" id="GO:0051287">
    <property type="term" value="F:NAD binding"/>
    <property type="evidence" value="ECO:0007669"/>
    <property type="project" value="InterPro"/>
</dbReference>
<dbReference type="Gene3D" id="3.40.50.720">
    <property type="entry name" value="NAD(P)-binding Rossmann-like Domain"/>
    <property type="match status" value="2"/>
</dbReference>
<organism evidence="12 13">
    <name type="scientific">Domibacillus mangrovi</name>
    <dbReference type="NCBI Taxonomy" id="1714354"/>
    <lineage>
        <taxon>Bacteria</taxon>
        <taxon>Bacillati</taxon>
        <taxon>Bacillota</taxon>
        <taxon>Bacilli</taxon>
        <taxon>Bacillales</taxon>
        <taxon>Bacillaceae</taxon>
        <taxon>Domibacillus</taxon>
    </lineage>
</organism>
<dbReference type="InterPro" id="IPR029753">
    <property type="entry name" value="D-isomer_DH_CS"/>
</dbReference>
<dbReference type="Proteomes" id="UP000186524">
    <property type="component" value="Unassembled WGS sequence"/>
</dbReference>
<comment type="catalytic activity">
    <reaction evidence="3">
        <text>(R)-glycerate + NADP(+) = 3-hydroxypyruvate + NADPH + H(+)</text>
        <dbReference type="Rhea" id="RHEA:18657"/>
        <dbReference type="ChEBI" id="CHEBI:15378"/>
        <dbReference type="ChEBI" id="CHEBI:16659"/>
        <dbReference type="ChEBI" id="CHEBI:17180"/>
        <dbReference type="ChEBI" id="CHEBI:57783"/>
        <dbReference type="ChEBI" id="CHEBI:58349"/>
        <dbReference type="EC" id="1.1.1.81"/>
    </reaction>
</comment>
<dbReference type="InterPro" id="IPR006140">
    <property type="entry name" value="D-isomer_DH_NAD-bd"/>
</dbReference>
<proteinExistence type="inferred from homology"/>
<evidence type="ECO:0000256" key="1">
    <source>
        <dbReference type="ARBA" id="ARBA00023002"/>
    </source>
</evidence>
<dbReference type="PROSITE" id="PS00671">
    <property type="entry name" value="D_2_HYDROXYACID_DH_3"/>
    <property type="match status" value="1"/>
</dbReference>
<dbReference type="InterPro" id="IPR050223">
    <property type="entry name" value="D-isomer_2-hydroxyacid_DH"/>
</dbReference>
<dbReference type="STRING" id="1714354.BLL40_04060"/>
<dbReference type="GO" id="GO:0016618">
    <property type="term" value="F:hydroxypyruvate reductase [NAD(P)H] activity"/>
    <property type="evidence" value="ECO:0007669"/>
    <property type="project" value="UniProtKB-EC"/>
</dbReference>
<feature type="domain" description="D-isomer specific 2-hydroxyacid dehydrogenase NAD-binding" evidence="11">
    <location>
        <begin position="114"/>
        <end position="294"/>
    </location>
</feature>
<dbReference type="EC" id="1.1.1.81" evidence="7"/>
<comment type="caution">
    <text evidence="12">The sequence shown here is derived from an EMBL/GenBank/DDBJ whole genome shotgun (WGS) entry which is preliminary data.</text>
</comment>
<evidence type="ECO:0000256" key="8">
    <source>
        <dbReference type="ARBA" id="ARBA00073362"/>
    </source>
</evidence>
<evidence type="ECO:0000259" key="11">
    <source>
        <dbReference type="Pfam" id="PF02826"/>
    </source>
</evidence>
<keyword evidence="1 9" id="KW-0560">Oxidoreductase</keyword>
<sequence>MRKRVKSVKPKVVVYKRMSEQVLDFIRESCDVQYFPDYKKEFPAFLEALKEAEGVLGSSLKFDADLLDQAPKLKIICNTSVGYDNLDIPLLKERGIMATNTPDVLNDTVADTIVALMLSAARRITELDQFVKTGGWSEYGLSQQQFGVDVHHKTLGIIGMGGIGSTLAKRAYFGFDMTILYYNRSRNEEAETTYNATYCTMDELLEQSDFVCIMTPLTQQTEKMIGKREFEKMKKTAVFINAARGKVVDEAALIEALQSNEILAAGLDVFENEPTDPGNPLLQMPNVVTLPHIGSATAETRMRMAQLGAENVVAGVTDGKLVTSIY</sequence>
<dbReference type="InterPro" id="IPR029752">
    <property type="entry name" value="D-isomer_DH_CS1"/>
</dbReference>
<dbReference type="GO" id="GO:0030267">
    <property type="term" value="F:glyoxylate reductase (NADPH) activity"/>
    <property type="evidence" value="ECO:0007669"/>
    <property type="project" value="UniProtKB-EC"/>
</dbReference>
<keyword evidence="13" id="KW-1185">Reference proteome</keyword>
<dbReference type="EC" id="1.1.1.79" evidence="6"/>
<dbReference type="InterPro" id="IPR006139">
    <property type="entry name" value="D-isomer_2_OHA_DH_cat_dom"/>
</dbReference>
<dbReference type="EMBL" id="MRWQ01000004">
    <property type="protein sequence ID" value="OKL37492.1"/>
    <property type="molecule type" value="Genomic_DNA"/>
</dbReference>
<keyword evidence="12" id="KW-0670">Pyruvate</keyword>
<evidence type="ECO:0000313" key="13">
    <source>
        <dbReference type="Proteomes" id="UP000186524"/>
    </source>
</evidence>
<dbReference type="SUPFAM" id="SSF51735">
    <property type="entry name" value="NAD(P)-binding Rossmann-fold domains"/>
    <property type="match status" value="1"/>
</dbReference>
<dbReference type="PROSITE" id="PS00065">
    <property type="entry name" value="D_2_HYDROXYACID_DH_1"/>
    <property type="match status" value="1"/>
</dbReference>